<protein>
    <submittedName>
        <fullName evidence="1">TIGR03826 family flagellar region protein</fullName>
    </submittedName>
</protein>
<evidence type="ECO:0000313" key="1">
    <source>
        <dbReference type="EMBL" id="MFC4409572.1"/>
    </source>
</evidence>
<accession>A0ABV8X4N0</accession>
<dbReference type="InterPro" id="IPR022258">
    <property type="entry name" value="Flagellar_operon_YvyF"/>
</dbReference>
<dbReference type="NCBIfam" id="TIGR03826">
    <property type="entry name" value="YvyF"/>
    <property type="match status" value="1"/>
</dbReference>
<dbReference type="EMBL" id="JBHSEC010000003">
    <property type="protein sequence ID" value="MFC4409572.1"/>
    <property type="molecule type" value="Genomic_DNA"/>
</dbReference>
<proteinExistence type="predicted"/>
<sequence>MGEVRNCPTCGDLFNYTGMRDVCPKCYAKEEELYEVVYKFLRKRENRAANVDRIVEVTGVPSSLLYKWVRKNRLQRALFPNLGYPCDSCGKITTDGKLCEECQKDLKQNLREFEAAQEFREQIAERDASYHAKK</sequence>
<evidence type="ECO:0000313" key="2">
    <source>
        <dbReference type="Proteomes" id="UP001595817"/>
    </source>
</evidence>
<dbReference type="RefSeq" id="WP_378152458.1">
    <property type="nucleotide sequence ID" value="NZ_JBHSEC010000003.1"/>
</dbReference>
<gene>
    <name evidence="1" type="ORF">ACFOZY_03865</name>
</gene>
<comment type="caution">
    <text evidence="1">The sequence shown here is derived from an EMBL/GenBank/DDBJ whole genome shotgun (WGS) entry which is preliminary data.</text>
</comment>
<keyword evidence="1" id="KW-0966">Cell projection</keyword>
<reference evidence="2" key="1">
    <citation type="journal article" date="2019" name="Int. J. Syst. Evol. Microbiol.">
        <title>The Global Catalogue of Microorganisms (GCM) 10K type strain sequencing project: providing services to taxonomists for standard genome sequencing and annotation.</title>
        <authorList>
            <consortium name="The Broad Institute Genomics Platform"/>
            <consortium name="The Broad Institute Genome Sequencing Center for Infectious Disease"/>
            <person name="Wu L."/>
            <person name="Ma J."/>
        </authorList>
    </citation>
    <scope>NUCLEOTIDE SEQUENCE [LARGE SCALE GENOMIC DNA]</scope>
    <source>
        <strain evidence="2">CCUG 59778</strain>
    </source>
</reference>
<dbReference type="Proteomes" id="UP001595817">
    <property type="component" value="Unassembled WGS sequence"/>
</dbReference>
<keyword evidence="2" id="KW-1185">Reference proteome</keyword>
<organism evidence="1 2">
    <name type="scientific">Chungangia koreensis</name>
    <dbReference type="NCBI Taxonomy" id="752657"/>
    <lineage>
        <taxon>Bacteria</taxon>
        <taxon>Bacillati</taxon>
        <taxon>Bacillota</taxon>
        <taxon>Bacilli</taxon>
        <taxon>Lactobacillales</taxon>
        <taxon>Chungangia</taxon>
    </lineage>
</organism>
<keyword evidence="1" id="KW-0969">Cilium</keyword>
<keyword evidence="1" id="KW-0282">Flagellum</keyword>
<name>A0ABV8X4N0_9LACT</name>